<name>A0A4U0PM58_9NEIS</name>
<accession>A0A4U0PM58</accession>
<dbReference type="PANTHER" id="PTHR41294:SF1">
    <property type="entry name" value="CADMIUM-INDUCED PROTEIN CADI"/>
    <property type="match status" value="1"/>
</dbReference>
<dbReference type="OrthoDB" id="9789608at2"/>
<dbReference type="GO" id="GO:0046686">
    <property type="term" value="P:response to cadmium ion"/>
    <property type="evidence" value="ECO:0007669"/>
    <property type="project" value="TreeGrafter"/>
</dbReference>
<feature type="domain" description="VOC" evidence="1">
    <location>
        <begin position="2"/>
        <end position="116"/>
    </location>
</feature>
<proteinExistence type="predicted"/>
<protein>
    <submittedName>
        <fullName evidence="2">Glyoxalase/bleomycin resistance/dioxygenase family protein</fullName>
    </submittedName>
</protein>
<evidence type="ECO:0000313" key="3">
    <source>
        <dbReference type="Proteomes" id="UP000310016"/>
    </source>
</evidence>
<dbReference type="InterPro" id="IPR029068">
    <property type="entry name" value="Glyas_Bleomycin-R_OHBP_Dase"/>
</dbReference>
<dbReference type="Pfam" id="PF00903">
    <property type="entry name" value="Glyoxalase"/>
    <property type="match status" value="1"/>
</dbReference>
<organism evidence="2 3">
    <name type="scientific">Chitiniphilus eburneus</name>
    <dbReference type="NCBI Taxonomy" id="2571148"/>
    <lineage>
        <taxon>Bacteria</taxon>
        <taxon>Pseudomonadati</taxon>
        <taxon>Pseudomonadota</taxon>
        <taxon>Betaproteobacteria</taxon>
        <taxon>Neisseriales</taxon>
        <taxon>Chitinibacteraceae</taxon>
        <taxon>Chitiniphilus</taxon>
    </lineage>
</organism>
<keyword evidence="3" id="KW-1185">Reference proteome</keyword>
<dbReference type="NCBIfam" id="NF041414">
    <property type="entry name" value="ArsI_CadI_VOC"/>
    <property type="match status" value="1"/>
</dbReference>
<keyword evidence="2" id="KW-0560">Oxidoreductase</keyword>
<dbReference type="SUPFAM" id="SSF54593">
    <property type="entry name" value="Glyoxalase/Bleomycin resistance protein/Dihydroxybiphenyl dioxygenase"/>
    <property type="match status" value="1"/>
</dbReference>
<comment type="caution">
    <text evidence="2">The sequence shown here is derived from an EMBL/GenBank/DDBJ whole genome shotgun (WGS) entry which is preliminary data.</text>
</comment>
<dbReference type="Gene3D" id="3.10.180.10">
    <property type="entry name" value="2,3-Dihydroxybiphenyl 1,2-Dioxygenase, domain 1"/>
    <property type="match status" value="1"/>
</dbReference>
<sequence length="158" mass="17104">MKRFHVHVSVEDIEDSIRFYSAMFNTAPTVQKPDYAKWMLEDPRINFAISQRGASAGVNHLGIQVDSDNELAALQAQLEAANLSVVSEPQTTCCYAESDKHWTTDPSGIAWESYRTLGSAPTYNRAGAQATCCAPPSPKLQTLPTDATNCCALGSGCC</sequence>
<dbReference type="PROSITE" id="PS51819">
    <property type="entry name" value="VOC"/>
    <property type="match status" value="1"/>
</dbReference>
<dbReference type="GO" id="GO:0051213">
    <property type="term" value="F:dioxygenase activity"/>
    <property type="evidence" value="ECO:0007669"/>
    <property type="project" value="UniProtKB-KW"/>
</dbReference>
<dbReference type="InterPro" id="IPR049789">
    <property type="entry name" value="ArsI/CadI-like"/>
</dbReference>
<dbReference type="InterPro" id="IPR004360">
    <property type="entry name" value="Glyas_Fos-R_dOase_dom"/>
</dbReference>
<evidence type="ECO:0000259" key="1">
    <source>
        <dbReference type="PROSITE" id="PS51819"/>
    </source>
</evidence>
<dbReference type="AlphaFoldDB" id="A0A4U0PM58"/>
<dbReference type="Proteomes" id="UP000310016">
    <property type="component" value="Unassembled WGS sequence"/>
</dbReference>
<gene>
    <name evidence="2" type="ORF">FAZ21_15705</name>
</gene>
<dbReference type="InterPro" id="IPR052393">
    <property type="entry name" value="Cadmium-induced_rsp"/>
</dbReference>
<keyword evidence="2" id="KW-0223">Dioxygenase</keyword>
<reference evidence="2 3" key="1">
    <citation type="submission" date="2019-04" db="EMBL/GenBank/DDBJ databases">
        <title>Chitiniphilus eburnea sp. nov., a novel chitinolytic bacterium isolated from aquaculture sludge.</title>
        <authorList>
            <person name="Sheng M."/>
        </authorList>
    </citation>
    <scope>NUCLEOTIDE SEQUENCE [LARGE SCALE GENOMIC DNA]</scope>
    <source>
        <strain evidence="2 3">HX-2-15</strain>
    </source>
</reference>
<dbReference type="RefSeq" id="WP_136774393.1">
    <property type="nucleotide sequence ID" value="NZ_CP156074.1"/>
</dbReference>
<dbReference type="PANTHER" id="PTHR41294">
    <property type="entry name" value="CADMIUM-INDUCED PROTEIN CADI"/>
    <property type="match status" value="1"/>
</dbReference>
<dbReference type="EMBL" id="SUMF01000024">
    <property type="protein sequence ID" value="TJZ68372.1"/>
    <property type="molecule type" value="Genomic_DNA"/>
</dbReference>
<evidence type="ECO:0000313" key="2">
    <source>
        <dbReference type="EMBL" id="TJZ68372.1"/>
    </source>
</evidence>
<dbReference type="InterPro" id="IPR037523">
    <property type="entry name" value="VOC_core"/>
</dbReference>